<name>A0AA36MPV4_9DINO</name>
<dbReference type="Gene3D" id="1.10.510.10">
    <property type="entry name" value="Transferase(Phosphotransferase) domain 1"/>
    <property type="match status" value="1"/>
</dbReference>
<evidence type="ECO:0000256" key="6">
    <source>
        <dbReference type="PIRSR" id="PIRSR630616-1"/>
    </source>
</evidence>
<evidence type="ECO:0000256" key="7">
    <source>
        <dbReference type="PIRSR" id="PIRSR630616-2"/>
    </source>
</evidence>
<dbReference type="Pfam" id="PF00069">
    <property type="entry name" value="Pkinase"/>
    <property type="match status" value="1"/>
</dbReference>
<evidence type="ECO:0000313" key="11">
    <source>
        <dbReference type="Proteomes" id="UP001178507"/>
    </source>
</evidence>
<keyword evidence="3 7" id="KW-0547">Nucleotide-binding</keyword>
<feature type="cross-link" description="Glycyl lysine isopeptide (Lys-Gly) (interchain with G-Cter in SUMO2)" evidence="8">
    <location>
        <position position="108"/>
    </location>
</feature>
<reference evidence="10" key="1">
    <citation type="submission" date="2023-08" db="EMBL/GenBank/DDBJ databases">
        <authorList>
            <person name="Chen Y."/>
            <person name="Shah S."/>
            <person name="Dougan E. K."/>
            <person name="Thang M."/>
            <person name="Chan C."/>
        </authorList>
    </citation>
    <scope>NUCLEOTIDE SEQUENCE</scope>
</reference>
<gene>
    <name evidence="10" type="ORF">EVOR1521_LOCUS4350</name>
</gene>
<dbReference type="GO" id="GO:0004674">
    <property type="term" value="F:protein serine/threonine kinase activity"/>
    <property type="evidence" value="ECO:0007669"/>
    <property type="project" value="UniProtKB-KW"/>
</dbReference>
<feature type="binding site" evidence="7">
    <location>
        <position position="12"/>
    </location>
    <ligand>
        <name>ATP</name>
        <dbReference type="ChEBI" id="CHEBI:30616"/>
    </ligand>
</feature>
<dbReference type="EMBL" id="CAUJNA010000290">
    <property type="protein sequence ID" value="CAJ1374942.1"/>
    <property type="molecule type" value="Genomic_DNA"/>
</dbReference>
<feature type="domain" description="Protein kinase" evidence="9">
    <location>
        <begin position="1"/>
        <end position="135"/>
    </location>
</feature>
<dbReference type="PROSITE" id="PS50011">
    <property type="entry name" value="PROTEIN_KINASE_DOM"/>
    <property type="match status" value="1"/>
</dbReference>
<comment type="caution">
    <text evidence="10">The sequence shown here is derived from an EMBL/GenBank/DDBJ whole genome shotgun (WGS) entry which is preliminary data.</text>
</comment>
<dbReference type="SUPFAM" id="SSF56112">
    <property type="entry name" value="Protein kinase-like (PK-like)"/>
    <property type="match status" value="1"/>
</dbReference>
<evidence type="ECO:0000256" key="2">
    <source>
        <dbReference type="ARBA" id="ARBA00022679"/>
    </source>
</evidence>
<dbReference type="PANTHER" id="PTHR24350">
    <property type="entry name" value="SERINE/THREONINE-PROTEIN KINASE IAL-RELATED"/>
    <property type="match status" value="1"/>
</dbReference>
<keyword evidence="4" id="KW-0418">Kinase</keyword>
<dbReference type="SMART" id="SM00220">
    <property type="entry name" value="S_TKc"/>
    <property type="match status" value="1"/>
</dbReference>
<evidence type="ECO:0000256" key="4">
    <source>
        <dbReference type="ARBA" id="ARBA00022777"/>
    </source>
</evidence>
<dbReference type="AlphaFoldDB" id="A0AA36MPV4"/>
<organism evidence="10 11">
    <name type="scientific">Effrenium voratum</name>
    <dbReference type="NCBI Taxonomy" id="2562239"/>
    <lineage>
        <taxon>Eukaryota</taxon>
        <taxon>Sar</taxon>
        <taxon>Alveolata</taxon>
        <taxon>Dinophyceae</taxon>
        <taxon>Suessiales</taxon>
        <taxon>Symbiodiniaceae</taxon>
        <taxon>Effrenium</taxon>
    </lineage>
</organism>
<evidence type="ECO:0000256" key="8">
    <source>
        <dbReference type="PIRSR" id="PIRSR630616-3"/>
    </source>
</evidence>
<evidence type="ECO:0000256" key="3">
    <source>
        <dbReference type="ARBA" id="ARBA00022741"/>
    </source>
</evidence>
<proteinExistence type="predicted"/>
<feature type="active site" description="Proton acceptor" evidence="6">
    <location>
        <position position="106"/>
    </location>
</feature>
<sequence>MHKTSGQIRAIKKIDTTDLSPREVAHEIAIMRFLRHENVVRCYDVFLEGQYVHVVMDMFNGGDLVDGLNVHRRAHGRLPSRQLRNLASQMSQAIAHVHALQIIHRDVKGENFLSDRPNIGDPAVKVGDRSSGVKW</sequence>
<accession>A0AA36MPV4</accession>
<evidence type="ECO:0000256" key="5">
    <source>
        <dbReference type="ARBA" id="ARBA00022840"/>
    </source>
</evidence>
<protein>
    <recommendedName>
        <fullName evidence="9">Protein kinase domain-containing protein</fullName>
    </recommendedName>
</protein>
<dbReference type="InterPro" id="IPR030616">
    <property type="entry name" value="Aur-like"/>
</dbReference>
<keyword evidence="2" id="KW-0808">Transferase</keyword>
<evidence type="ECO:0000256" key="1">
    <source>
        <dbReference type="ARBA" id="ARBA00022527"/>
    </source>
</evidence>
<feature type="binding site" evidence="7">
    <location>
        <begin position="110"/>
        <end position="111"/>
    </location>
    <ligand>
        <name>ATP</name>
        <dbReference type="ChEBI" id="CHEBI:30616"/>
    </ligand>
</feature>
<dbReference type="InterPro" id="IPR000719">
    <property type="entry name" value="Prot_kinase_dom"/>
</dbReference>
<dbReference type="GO" id="GO:0005524">
    <property type="term" value="F:ATP binding"/>
    <property type="evidence" value="ECO:0007669"/>
    <property type="project" value="UniProtKB-KW"/>
</dbReference>
<evidence type="ECO:0000313" key="10">
    <source>
        <dbReference type="EMBL" id="CAJ1374942.1"/>
    </source>
</evidence>
<keyword evidence="11" id="KW-1185">Reference proteome</keyword>
<keyword evidence="1" id="KW-0723">Serine/threonine-protein kinase</keyword>
<evidence type="ECO:0000259" key="9">
    <source>
        <dbReference type="PROSITE" id="PS50011"/>
    </source>
</evidence>
<keyword evidence="5 7" id="KW-0067">ATP-binding</keyword>
<dbReference type="InterPro" id="IPR011009">
    <property type="entry name" value="Kinase-like_dom_sf"/>
</dbReference>
<dbReference type="Proteomes" id="UP001178507">
    <property type="component" value="Unassembled WGS sequence"/>
</dbReference>